<dbReference type="Proteomes" id="UP001218218">
    <property type="component" value="Unassembled WGS sequence"/>
</dbReference>
<organism evidence="2 3">
    <name type="scientific">Mycena albidolilacea</name>
    <dbReference type="NCBI Taxonomy" id="1033008"/>
    <lineage>
        <taxon>Eukaryota</taxon>
        <taxon>Fungi</taxon>
        <taxon>Dikarya</taxon>
        <taxon>Basidiomycota</taxon>
        <taxon>Agaricomycotina</taxon>
        <taxon>Agaricomycetes</taxon>
        <taxon>Agaricomycetidae</taxon>
        <taxon>Agaricales</taxon>
        <taxon>Marasmiineae</taxon>
        <taxon>Mycenaceae</taxon>
        <taxon>Mycena</taxon>
    </lineage>
</organism>
<dbReference type="AlphaFoldDB" id="A0AAD6ZHL6"/>
<evidence type="ECO:0000259" key="1">
    <source>
        <dbReference type="Pfam" id="PF00724"/>
    </source>
</evidence>
<dbReference type="GO" id="GO:0003959">
    <property type="term" value="F:NADPH dehydrogenase activity"/>
    <property type="evidence" value="ECO:0007669"/>
    <property type="project" value="TreeGrafter"/>
</dbReference>
<dbReference type="GO" id="GO:0010181">
    <property type="term" value="F:FMN binding"/>
    <property type="evidence" value="ECO:0007669"/>
    <property type="project" value="InterPro"/>
</dbReference>
<dbReference type="InterPro" id="IPR045247">
    <property type="entry name" value="Oye-like"/>
</dbReference>
<reference evidence="2" key="1">
    <citation type="submission" date="2023-03" db="EMBL/GenBank/DDBJ databases">
        <title>Massive genome expansion in bonnet fungi (Mycena s.s.) driven by repeated elements and novel gene families across ecological guilds.</title>
        <authorList>
            <consortium name="Lawrence Berkeley National Laboratory"/>
            <person name="Harder C.B."/>
            <person name="Miyauchi S."/>
            <person name="Viragh M."/>
            <person name="Kuo A."/>
            <person name="Thoen E."/>
            <person name="Andreopoulos B."/>
            <person name="Lu D."/>
            <person name="Skrede I."/>
            <person name="Drula E."/>
            <person name="Henrissat B."/>
            <person name="Morin E."/>
            <person name="Kohler A."/>
            <person name="Barry K."/>
            <person name="LaButti K."/>
            <person name="Morin E."/>
            <person name="Salamov A."/>
            <person name="Lipzen A."/>
            <person name="Mereny Z."/>
            <person name="Hegedus B."/>
            <person name="Baldrian P."/>
            <person name="Stursova M."/>
            <person name="Weitz H."/>
            <person name="Taylor A."/>
            <person name="Grigoriev I.V."/>
            <person name="Nagy L.G."/>
            <person name="Martin F."/>
            <person name="Kauserud H."/>
        </authorList>
    </citation>
    <scope>NUCLEOTIDE SEQUENCE</scope>
    <source>
        <strain evidence="2">CBHHK002</strain>
    </source>
</reference>
<proteinExistence type="predicted"/>
<evidence type="ECO:0000313" key="3">
    <source>
        <dbReference type="Proteomes" id="UP001218218"/>
    </source>
</evidence>
<dbReference type="PANTHER" id="PTHR22893:SF91">
    <property type="entry name" value="NADPH DEHYDROGENASE 2-RELATED"/>
    <property type="match status" value="1"/>
</dbReference>
<dbReference type="InterPro" id="IPR013785">
    <property type="entry name" value="Aldolase_TIM"/>
</dbReference>
<dbReference type="Pfam" id="PF00724">
    <property type="entry name" value="Oxidored_FMN"/>
    <property type="match status" value="1"/>
</dbReference>
<dbReference type="EMBL" id="JARIHO010000047">
    <property type="protein sequence ID" value="KAJ7323331.1"/>
    <property type="molecule type" value="Genomic_DNA"/>
</dbReference>
<protein>
    <submittedName>
        <fullName evidence="2">FMN-linked oxidoreductase</fullName>
    </submittedName>
</protein>
<feature type="domain" description="NADH:flavin oxidoreductase/NADH oxidase N-terminal" evidence="1">
    <location>
        <begin position="21"/>
        <end position="247"/>
    </location>
</feature>
<keyword evidence="3" id="KW-1185">Reference proteome</keyword>
<gene>
    <name evidence="2" type="ORF">DFH08DRAFT_926388</name>
</gene>
<name>A0AAD6ZHL6_9AGAR</name>
<accession>A0AAD6ZHL6</accession>
<dbReference type="PANTHER" id="PTHR22893">
    <property type="entry name" value="NADH OXIDOREDUCTASE-RELATED"/>
    <property type="match status" value="1"/>
</dbReference>
<sequence length="290" mass="31367">MAPRLFEPVEIGTIALQHRVREYYAQRATRPGTLLITESTLIAARTGGLANVPGIWGPAQIGAWREVAAAVHTKGSFIFMQLWALGRIAEPAQLAAVARGWTFPYVSASNVPLTGRSACPRALSVAEIEAYVAIYIQAARNTITVGFDGVEVHSANGYLPNQFLQDISNTRTDTYGGSIANRARFVLEVVDAIVAAVRPQRTAIRLSPWSTVHGMGMQDPLLPFSYLISALTTRHPTLTYLHLIEPLISGDELRTEGTSGFDRASALAAADDGSLVVFGRLFISNVSARY</sequence>
<dbReference type="Gene3D" id="3.20.20.70">
    <property type="entry name" value="Aldolase class I"/>
    <property type="match status" value="1"/>
</dbReference>
<dbReference type="SUPFAM" id="SSF51395">
    <property type="entry name" value="FMN-linked oxidoreductases"/>
    <property type="match status" value="1"/>
</dbReference>
<comment type="caution">
    <text evidence="2">The sequence shown here is derived from an EMBL/GenBank/DDBJ whole genome shotgun (WGS) entry which is preliminary data.</text>
</comment>
<dbReference type="InterPro" id="IPR001155">
    <property type="entry name" value="OxRdtase_FMN_N"/>
</dbReference>
<evidence type="ECO:0000313" key="2">
    <source>
        <dbReference type="EMBL" id="KAJ7323331.1"/>
    </source>
</evidence>